<accession>A0A2R4MAV6</accession>
<dbReference type="Proteomes" id="UP000258927">
    <property type="component" value="Chromosome"/>
</dbReference>
<protein>
    <submittedName>
        <fullName evidence="2">Uncharacterized protein</fullName>
    </submittedName>
</protein>
<gene>
    <name evidence="2" type="ORF">MXMO3_00460</name>
</gene>
<dbReference type="RefSeq" id="WP_117394811.1">
    <property type="nucleotide sequence ID" value="NZ_CP021330.1"/>
</dbReference>
<reference evidence="2 3" key="1">
    <citation type="submission" date="2017-05" db="EMBL/GenBank/DDBJ databases">
        <title>Genome Analysis of Maritalea myrionectae HL2708#5.</title>
        <authorList>
            <consortium name="Cotde Inc.-PKNU"/>
            <person name="Jang D."/>
            <person name="Oh H.-M."/>
        </authorList>
    </citation>
    <scope>NUCLEOTIDE SEQUENCE [LARGE SCALE GENOMIC DNA]</scope>
    <source>
        <strain evidence="2 3">HL2708#5</strain>
    </source>
</reference>
<sequence length="97" mass="10981">MNNTSSVARLRWMTDVAAAMAMISLALLILITVWGAYTSFYQAKNLPTFDGKLMFVAVVFGSKLWLQMIGLLLLYIVPKCVHLFLDMYVVMARTQQD</sequence>
<evidence type="ECO:0000256" key="1">
    <source>
        <dbReference type="SAM" id="Phobius"/>
    </source>
</evidence>
<keyword evidence="1" id="KW-1133">Transmembrane helix</keyword>
<proteinExistence type="predicted"/>
<dbReference type="AlphaFoldDB" id="A0A2R4MAV6"/>
<keyword evidence="1" id="KW-0812">Transmembrane</keyword>
<organism evidence="2 3">
    <name type="scientific">Maritalea myrionectae</name>
    <dbReference type="NCBI Taxonomy" id="454601"/>
    <lineage>
        <taxon>Bacteria</taxon>
        <taxon>Pseudomonadati</taxon>
        <taxon>Pseudomonadota</taxon>
        <taxon>Alphaproteobacteria</taxon>
        <taxon>Hyphomicrobiales</taxon>
        <taxon>Devosiaceae</taxon>
        <taxon>Maritalea</taxon>
    </lineage>
</organism>
<dbReference type="KEGG" id="mmyr:MXMO3_00460"/>
<evidence type="ECO:0000313" key="2">
    <source>
        <dbReference type="EMBL" id="AVX03006.1"/>
    </source>
</evidence>
<keyword evidence="3" id="KW-1185">Reference proteome</keyword>
<dbReference type="EMBL" id="CP021330">
    <property type="protein sequence ID" value="AVX03006.1"/>
    <property type="molecule type" value="Genomic_DNA"/>
</dbReference>
<name>A0A2R4MAV6_9HYPH</name>
<evidence type="ECO:0000313" key="3">
    <source>
        <dbReference type="Proteomes" id="UP000258927"/>
    </source>
</evidence>
<keyword evidence="1" id="KW-0472">Membrane</keyword>
<feature type="transmembrane region" description="Helical" evidence="1">
    <location>
        <begin position="54"/>
        <end position="77"/>
    </location>
</feature>
<feature type="transmembrane region" description="Helical" evidence="1">
    <location>
        <begin position="12"/>
        <end position="34"/>
    </location>
</feature>